<name>A0A5B6TCQ5_9BACT</name>
<evidence type="ECO:0000313" key="2">
    <source>
        <dbReference type="EMBL" id="KAA3437946.1"/>
    </source>
</evidence>
<dbReference type="Proteomes" id="UP000324133">
    <property type="component" value="Unassembled WGS sequence"/>
</dbReference>
<dbReference type="EMBL" id="VKKY01000002">
    <property type="protein sequence ID" value="KAA3437946.1"/>
    <property type="molecule type" value="Genomic_DNA"/>
</dbReference>
<reference evidence="2 3" key="1">
    <citation type="submission" date="2019-07" db="EMBL/GenBank/DDBJ databases">
        <title>Rufibacter sp. nov., isolated from lake sediment.</title>
        <authorList>
            <person name="Qu J.-H."/>
        </authorList>
    </citation>
    <scope>NUCLEOTIDE SEQUENCE [LARGE SCALE GENOMIC DNA]</scope>
    <source>
        <strain evidence="2 3">NBS58-1</strain>
    </source>
</reference>
<feature type="transmembrane region" description="Helical" evidence="1">
    <location>
        <begin position="92"/>
        <end position="111"/>
    </location>
</feature>
<proteinExistence type="predicted"/>
<feature type="transmembrane region" description="Helical" evidence="1">
    <location>
        <begin position="20"/>
        <end position="40"/>
    </location>
</feature>
<keyword evidence="1" id="KW-0812">Transmembrane</keyword>
<accession>A0A5B6TCQ5</accession>
<keyword evidence="3" id="KW-1185">Reference proteome</keyword>
<dbReference type="RefSeq" id="WP_149091009.1">
    <property type="nucleotide sequence ID" value="NZ_VKKY01000002.1"/>
</dbReference>
<keyword evidence="1" id="KW-1133">Transmembrane helix</keyword>
<feature type="transmembrane region" description="Helical" evidence="1">
    <location>
        <begin position="123"/>
        <end position="143"/>
    </location>
</feature>
<sequence length="238" mass="27231">MSLSSKLDDFHRQTTENRWLWLFSIFCRIILAVGFIPPGIMKIMGERFTVLSVNHPMGNYLEALHHTGYYYTMIGVMQVVAGVLLLIPRTVILGAFIYFPIILNICILSLAVRFEGSRITSPLMVLANLYLICWYYPAWKSILPFNRPARQSLRAKWRELHPQFPFKFFSGVALAFTAVILFAVFGNELVPRNTLKECRTQCDESDNPAACYTFCDCIHKEGQPLNKCLETYNNASGK</sequence>
<keyword evidence="1" id="KW-0472">Membrane</keyword>
<protein>
    <submittedName>
        <fullName evidence="2">DoxX family protein</fullName>
    </submittedName>
</protein>
<evidence type="ECO:0000313" key="3">
    <source>
        <dbReference type="Proteomes" id="UP000324133"/>
    </source>
</evidence>
<dbReference type="OrthoDB" id="5524812at2"/>
<comment type="caution">
    <text evidence="2">The sequence shown here is derived from an EMBL/GenBank/DDBJ whole genome shotgun (WGS) entry which is preliminary data.</text>
</comment>
<evidence type="ECO:0000256" key="1">
    <source>
        <dbReference type="SAM" id="Phobius"/>
    </source>
</evidence>
<dbReference type="AlphaFoldDB" id="A0A5B6TCQ5"/>
<gene>
    <name evidence="2" type="ORF">FOA19_11740</name>
</gene>
<organism evidence="2 3">
    <name type="scientific">Rufibacter hautae</name>
    <dbReference type="NCBI Taxonomy" id="2595005"/>
    <lineage>
        <taxon>Bacteria</taxon>
        <taxon>Pseudomonadati</taxon>
        <taxon>Bacteroidota</taxon>
        <taxon>Cytophagia</taxon>
        <taxon>Cytophagales</taxon>
        <taxon>Hymenobacteraceae</taxon>
        <taxon>Rufibacter</taxon>
    </lineage>
</organism>
<feature type="transmembrane region" description="Helical" evidence="1">
    <location>
        <begin position="164"/>
        <end position="185"/>
    </location>
</feature>
<feature type="transmembrane region" description="Helical" evidence="1">
    <location>
        <begin position="68"/>
        <end position="87"/>
    </location>
</feature>